<name>A0AAW2HJ00_9NEOP</name>
<sequence>MSCQAHFYDRRASAYARKFLFDEAIECHSAACQELEKSYKLTSNSKAVESIKLQHEYHKKQKDFLRLKKLQYHTYKEALRVQKEAMSRIMKARGARENESENDSQGATLKKAIFRTIEEADSLLELLVQRDDEDGSSVKQENCLSNKETSNVSSGSKRPKDDTTVIEELKIVNYQLRYVLTVGFLDII</sequence>
<dbReference type="InterPro" id="IPR033393">
    <property type="entry name" value="NRBF2_MIT"/>
</dbReference>
<dbReference type="InterPro" id="IPR039679">
    <property type="entry name" value="NRBF2"/>
</dbReference>
<feature type="domain" description="Nuclear receptor-binding factor 2 MIT" evidence="2">
    <location>
        <begin position="5"/>
        <end position="65"/>
    </location>
</feature>
<evidence type="ECO:0000259" key="2">
    <source>
        <dbReference type="Pfam" id="PF17169"/>
    </source>
</evidence>
<dbReference type="GO" id="GO:0006914">
    <property type="term" value="P:autophagy"/>
    <property type="evidence" value="ECO:0007669"/>
    <property type="project" value="InterPro"/>
</dbReference>
<evidence type="ECO:0000313" key="3">
    <source>
        <dbReference type="EMBL" id="KAL0269497.1"/>
    </source>
</evidence>
<evidence type="ECO:0000256" key="1">
    <source>
        <dbReference type="SAM" id="MobiDB-lite"/>
    </source>
</evidence>
<protein>
    <recommendedName>
        <fullName evidence="2">Nuclear receptor-binding factor 2 MIT domain-containing protein</fullName>
    </recommendedName>
</protein>
<dbReference type="SUPFAM" id="SSF140361">
    <property type="entry name" value="MIT domain-like"/>
    <property type="match status" value="1"/>
</dbReference>
<accession>A0AAW2HJ00</accession>
<reference evidence="3" key="1">
    <citation type="journal article" date="2024" name="Gigascience">
        <title>Chromosome-level genome of the poultry shaft louse Menopon gallinae provides insight into the host-switching and adaptive evolution of parasitic lice.</title>
        <authorList>
            <person name="Xu Y."/>
            <person name="Ma L."/>
            <person name="Liu S."/>
            <person name="Liang Y."/>
            <person name="Liu Q."/>
            <person name="He Z."/>
            <person name="Tian L."/>
            <person name="Duan Y."/>
            <person name="Cai W."/>
            <person name="Li H."/>
            <person name="Song F."/>
        </authorList>
    </citation>
    <scope>NUCLEOTIDE SEQUENCE</scope>
    <source>
        <strain evidence="3">Cailab_2023a</strain>
    </source>
</reference>
<organism evidence="3">
    <name type="scientific">Menopon gallinae</name>
    <name type="common">poultry shaft louse</name>
    <dbReference type="NCBI Taxonomy" id="328185"/>
    <lineage>
        <taxon>Eukaryota</taxon>
        <taxon>Metazoa</taxon>
        <taxon>Ecdysozoa</taxon>
        <taxon>Arthropoda</taxon>
        <taxon>Hexapoda</taxon>
        <taxon>Insecta</taxon>
        <taxon>Pterygota</taxon>
        <taxon>Neoptera</taxon>
        <taxon>Paraneoptera</taxon>
        <taxon>Psocodea</taxon>
        <taxon>Troctomorpha</taxon>
        <taxon>Phthiraptera</taxon>
        <taxon>Amblycera</taxon>
        <taxon>Menoponidae</taxon>
        <taxon>Menopon</taxon>
    </lineage>
</organism>
<feature type="compositionally biased region" description="Polar residues" evidence="1">
    <location>
        <begin position="137"/>
        <end position="156"/>
    </location>
</feature>
<dbReference type="AlphaFoldDB" id="A0AAW2HJ00"/>
<gene>
    <name evidence="3" type="ORF">PYX00_007206</name>
</gene>
<feature type="region of interest" description="Disordered" evidence="1">
    <location>
        <begin position="137"/>
        <end position="160"/>
    </location>
</feature>
<dbReference type="Gene3D" id="1.20.58.80">
    <property type="entry name" value="Phosphotransferase system, lactose/cellobiose-type IIA subunit"/>
    <property type="match status" value="1"/>
</dbReference>
<proteinExistence type="predicted"/>
<dbReference type="Pfam" id="PF17169">
    <property type="entry name" value="NRBF2_MIT"/>
    <property type="match status" value="1"/>
</dbReference>
<comment type="caution">
    <text evidence="3">The sequence shown here is derived from an EMBL/GenBank/DDBJ whole genome shotgun (WGS) entry which is preliminary data.</text>
</comment>
<dbReference type="PANTHER" id="PTHR14964">
    <property type="entry name" value="NUCLEAR RECEPTOR BINDING FACTOR 2"/>
    <property type="match status" value="1"/>
</dbReference>
<dbReference type="PANTHER" id="PTHR14964:SF2">
    <property type="entry name" value="NUCLEAR RECEPTOR-BINDING FACTOR 2"/>
    <property type="match status" value="1"/>
</dbReference>
<dbReference type="EMBL" id="JARGDH010000004">
    <property type="protein sequence ID" value="KAL0269497.1"/>
    <property type="molecule type" value="Genomic_DNA"/>
</dbReference>